<dbReference type="VEuPathDB" id="ToxoDB:CSUI_010322"/>
<evidence type="ECO:0000313" key="7">
    <source>
        <dbReference type="EMBL" id="PHJ15865.1"/>
    </source>
</evidence>
<comment type="caution">
    <text evidence="7">The sequence shown here is derived from an EMBL/GenBank/DDBJ whole genome shotgun (WGS) entry which is preliminary data.</text>
</comment>
<dbReference type="RefSeq" id="XP_067917597.1">
    <property type="nucleotide sequence ID" value="XM_068070427.1"/>
</dbReference>
<proteinExistence type="predicted"/>
<reference evidence="7 8" key="1">
    <citation type="journal article" date="2017" name="Int. J. Parasitol.">
        <title>The genome of the protozoan parasite Cystoisospora suis and a reverse vaccinology approach to identify vaccine candidates.</title>
        <authorList>
            <person name="Palmieri N."/>
            <person name="Shrestha A."/>
            <person name="Ruttkowski B."/>
            <person name="Beck T."/>
            <person name="Vogl C."/>
            <person name="Tomley F."/>
            <person name="Blake D.P."/>
            <person name="Joachim A."/>
        </authorList>
    </citation>
    <scope>NUCLEOTIDE SEQUENCE [LARGE SCALE GENOMIC DNA]</scope>
    <source>
        <strain evidence="7 8">Wien I</strain>
    </source>
</reference>
<dbReference type="InterPro" id="IPR026590">
    <property type="entry name" value="Ssirtuin_cat_dom"/>
</dbReference>
<feature type="binding site" evidence="3">
    <location>
        <position position="216"/>
    </location>
    <ligand>
        <name>Zn(2+)</name>
        <dbReference type="ChEBI" id="CHEBI:29105"/>
    </ligand>
</feature>
<dbReference type="InterPro" id="IPR026591">
    <property type="entry name" value="Sirtuin_cat_small_dom_sf"/>
</dbReference>
<evidence type="ECO:0000259" key="6">
    <source>
        <dbReference type="PROSITE" id="PS50305"/>
    </source>
</evidence>
<name>A0A2C6KHA2_9APIC</name>
<feature type="binding site" evidence="3">
    <location>
        <position position="187"/>
    </location>
    <ligand>
        <name>Zn(2+)</name>
        <dbReference type="ChEBI" id="CHEBI:29105"/>
    </ligand>
</feature>
<keyword evidence="3" id="KW-0479">Metal-binding</keyword>
<evidence type="ECO:0000256" key="3">
    <source>
        <dbReference type="PROSITE-ProRule" id="PRU00236"/>
    </source>
</evidence>
<dbReference type="InterPro" id="IPR029035">
    <property type="entry name" value="DHS-like_NAD/FAD-binding_dom"/>
</dbReference>
<feature type="region of interest" description="Disordered" evidence="4">
    <location>
        <begin position="25"/>
        <end position="49"/>
    </location>
</feature>
<dbReference type="Proteomes" id="UP000221165">
    <property type="component" value="Unassembled WGS sequence"/>
</dbReference>
<accession>A0A2C6KHA2</accession>
<gene>
    <name evidence="7" type="ORF">CSUI_010322</name>
</gene>
<evidence type="ECO:0000256" key="5">
    <source>
        <dbReference type="SAM" id="SignalP"/>
    </source>
</evidence>
<dbReference type="OrthoDB" id="424302at2759"/>
<dbReference type="GeneID" id="94433638"/>
<dbReference type="GO" id="GO:0070403">
    <property type="term" value="F:NAD+ binding"/>
    <property type="evidence" value="ECO:0007669"/>
    <property type="project" value="InterPro"/>
</dbReference>
<evidence type="ECO:0000313" key="8">
    <source>
        <dbReference type="Proteomes" id="UP000221165"/>
    </source>
</evidence>
<dbReference type="CDD" id="cd01407">
    <property type="entry name" value="SIR2-fam"/>
    <property type="match status" value="1"/>
</dbReference>
<dbReference type="AlphaFoldDB" id="A0A2C6KHA2"/>
<feature type="binding site" evidence="3">
    <location>
        <position position="190"/>
    </location>
    <ligand>
        <name>Zn(2+)</name>
        <dbReference type="ChEBI" id="CHEBI:29105"/>
    </ligand>
</feature>
<dbReference type="GO" id="GO:0046872">
    <property type="term" value="F:metal ion binding"/>
    <property type="evidence" value="ECO:0007669"/>
    <property type="project" value="UniProtKB-KW"/>
</dbReference>
<dbReference type="SUPFAM" id="SSF52467">
    <property type="entry name" value="DHS-like NAD/FAD-binding domain"/>
    <property type="match status" value="1"/>
</dbReference>
<evidence type="ECO:0000256" key="2">
    <source>
        <dbReference type="ARBA" id="ARBA00023027"/>
    </source>
</evidence>
<dbReference type="PANTHER" id="PTHR11085">
    <property type="entry name" value="NAD-DEPENDENT PROTEIN DEACYLASE SIRTUIN-5, MITOCHONDRIAL-RELATED"/>
    <property type="match status" value="1"/>
</dbReference>
<dbReference type="Pfam" id="PF02146">
    <property type="entry name" value="SIR2"/>
    <property type="match status" value="1"/>
</dbReference>
<evidence type="ECO:0000256" key="1">
    <source>
        <dbReference type="ARBA" id="ARBA00022679"/>
    </source>
</evidence>
<organism evidence="7 8">
    <name type="scientific">Cystoisospora suis</name>
    <dbReference type="NCBI Taxonomy" id="483139"/>
    <lineage>
        <taxon>Eukaryota</taxon>
        <taxon>Sar</taxon>
        <taxon>Alveolata</taxon>
        <taxon>Apicomplexa</taxon>
        <taxon>Conoidasida</taxon>
        <taxon>Coccidia</taxon>
        <taxon>Eucoccidiorida</taxon>
        <taxon>Eimeriorina</taxon>
        <taxon>Sarcocystidae</taxon>
        <taxon>Cystoisospora</taxon>
    </lineage>
</organism>
<keyword evidence="3" id="KW-0862">Zinc</keyword>
<evidence type="ECO:0000256" key="4">
    <source>
        <dbReference type="SAM" id="MobiDB-lite"/>
    </source>
</evidence>
<keyword evidence="2" id="KW-0520">NAD</keyword>
<feature type="signal peptide" evidence="5">
    <location>
        <begin position="1"/>
        <end position="19"/>
    </location>
</feature>
<feature type="domain" description="Deacetylase sirtuin-type" evidence="6">
    <location>
        <begin position="58"/>
        <end position="311"/>
    </location>
</feature>
<keyword evidence="8" id="KW-1185">Reference proteome</keyword>
<feature type="chain" id="PRO_5012632300" evidence="5">
    <location>
        <begin position="20"/>
        <end position="322"/>
    </location>
</feature>
<dbReference type="Gene3D" id="3.40.50.1220">
    <property type="entry name" value="TPP-binding domain"/>
    <property type="match status" value="1"/>
</dbReference>
<keyword evidence="5" id="KW-0732">Signal</keyword>
<protein>
    <submittedName>
        <fullName evidence="7">Histone deacetylase sir2</fullName>
    </submittedName>
</protein>
<dbReference type="NCBIfam" id="NF001753">
    <property type="entry name" value="PRK00481.1-3"/>
    <property type="match status" value="1"/>
</dbReference>
<feature type="compositionally biased region" description="Acidic residues" evidence="4">
    <location>
        <begin position="37"/>
        <end position="46"/>
    </location>
</feature>
<sequence>MSRWHSSIFFFILLPLSVTFMSESSTIGQEQRGNTEDREEEKEQEGEMGQALTYIRRKDTQRISFEDLAEDIRASKYAVALTGAGVSAESGIPTFRDPSDGLWRNYDPAVYATIWGFWKHPEKIWELLHDFMRSSDPTPNPAHTALADLQKMGYLKSIVTQNVDNLHQDAGSTNVIEYHGSLLSASCYRCGRKMPLTKTLLQDVAFRENLPPKCSCGGVFKPDAVLFGEGIPPKAVKDANREVDLCDLLLVVGTSASVTPAADLPYRAMRKGAKVIEVNLETTGLTNRISDKFVGGRASELAKTVEVLGSSSSSSSSFGSRS</sequence>
<dbReference type="GO" id="GO:0017136">
    <property type="term" value="F:histone deacetylase activity, NAD-dependent"/>
    <property type="evidence" value="ECO:0007669"/>
    <property type="project" value="TreeGrafter"/>
</dbReference>
<keyword evidence="1" id="KW-0808">Transferase</keyword>
<dbReference type="InterPro" id="IPR003000">
    <property type="entry name" value="Sirtuin"/>
</dbReference>
<feature type="binding site" evidence="3">
    <location>
        <position position="214"/>
    </location>
    <ligand>
        <name>Zn(2+)</name>
        <dbReference type="ChEBI" id="CHEBI:29105"/>
    </ligand>
</feature>
<dbReference type="InterPro" id="IPR050134">
    <property type="entry name" value="NAD-dep_sirtuin_deacylases"/>
</dbReference>
<dbReference type="EMBL" id="MIGC01007128">
    <property type="protein sequence ID" value="PHJ15865.1"/>
    <property type="molecule type" value="Genomic_DNA"/>
</dbReference>
<dbReference type="Gene3D" id="3.30.1600.10">
    <property type="entry name" value="SIR2/SIRT2 'Small Domain"/>
    <property type="match status" value="1"/>
</dbReference>
<dbReference type="PANTHER" id="PTHR11085:SF10">
    <property type="entry name" value="NAD-DEPENDENT PROTEIN DEACYLASE SIRTUIN-5, MITOCHONDRIAL-RELATED"/>
    <property type="match status" value="1"/>
</dbReference>
<feature type="active site" description="Proton acceptor" evidence="3">
    <location>
        <position position="179"/>
    </location>
</feature>
<dbReference type="PROSITE" id="PS50305">
    <property type="entry name" value="SIRTUIN"/>
    <property type="match status" value="1"/>
</dbReference>
<dbReference type="GO" id="GO:0005634">
    <property type="term" value="C:nucleus"/>
    <property type="evidence" value="ECO:0007669"/>
    <property type="project" value="TreeGrafter"/>
</dbReference>